<dbReference type="Proteomes" id="UP000669239">
    <property type="component" value="Unassembled WGS sequence"/>
</dbReference>
<dbReference type="PANTHER" id="PTHR46211:SF1">
    <property type="entry name" value="GLYCEROPHOSPHODIESTER PHOSPHODIESTERASE, CYTOPLASMIC"/>
    <property type="match status" value="1"/>
</dbReference>
<gene>
    <name evidence="3" type="ORF">G5B36_27645</name>
    <name evidence="2" type="ORF">L0N08_12695</name>
</gene>
<dbReference type="RefSeq" id="WP_117561706.1">
    <property type="nucleotide sequence ID" value="NZ_BAABZL010000001.1"/>
</dbReference>
<name>A0AAW5BYA3_9FIRM</name>
<dbReference type="SUPFAM" id="SSF51695">
    <property type="entry name" value="PLC-like phosphodiesterases"/>
    <property type="match status" value="1"/>
</dbReference>
<evidence type="ECO:0000259" key="1">
    <source>
        <dbReference type="PROSITE" id="PS51704"/>
    </source>
</evidence>
<proteinExistence type="predicted"/>
<evidence type="ECO:0000313" key="5">
    <source>
        <dbReference type="Proteomes" id="UP001299608"/>
    </source>
</evidence>
<organism evidence="2 5">
    <name type="scientific">Enterocloster aldenensis</name>
    <dbReference type="NCBI Taxonomy" id="358742"/>
    <lineage>
        <taxon>Bacteria</taxon>
        <taxon>Bacillati</taxon>
        <taxon>Bacillota</taxon>
        <taxon>Clostridia</taxon>
        <taxon>Lachnospirales</taxon>
        <taxon>Lachnospiraceae</taxon>
        <taxon>Enterocloster</taxon>
    </lineage>
</organism>
<dbReference type="EMBL" id="JAKNGE010000014">
    <property type="protein sequence ID" value="MCG4746277.1"/>
    <property type="molecule type" value="Genomic_DNA"/>
</dbReference>
<dbReference type="Proteomes" id="UP001299608">
    <property type="component" value="Unassembled WGS sequence"/>
</dbReference>
<dbReference type="GeneID" id="97203929"/>
<reference evidence="2" key="3">
    <citation type="submission" date="2022-01" db="EMBL/GenBank/DDBJ databases">
        <title>Collection of gut derived symbiotic bacterial strains cultured from healthy donors.</title>
        <authorList>
            <person name="Lin H."/>
            <person name="Kohout C."/>
            <person name="Waligurski E."/>
            <person name="Pamer E.G."/>
        </authorList>
    </citation>
    <scope>NUCLEOTIDE SEQUENCE</scope>
    <source>
        <strain evidence="2">DFI.6.55</strain>
    </source>
</reference>
<dbReference type="InterPro" id="IPR017946">
    <property type="entry name" value="PLC-like_Pdiesterase_TIM-brl"/>
</dbReference>
<dbReference type="InterPro" id="IPR030395">
    <property type="entry name" value="GP_PDE_dom"/>
</dbReference>
<dbReference type="Pfam" id="PF03009">
    <property type="entry name" value="GDPD"/>
    <property type="match status" value="1"/>
</dbReference>
<evidence type="ECO:0000313" key="4">
    <source>
        <dbReference type="Proteomes" id="UP000669239"/>
    </source>
</evidence>
<dbReference type="GO" id="GO:0008081">
    <property type="term" value="F:phosphoric diester hydrolase activity"/>
    <property type="evidence" value="ECO:0007669"/>
    <property type="project" value="InterPro"/>
</dbReference>
<reference evidence="3 4" key="1">
    <citation type="journal article" date="2020" name="Cell Host Microbe">
        <title>Functional and Genomic Variation between Human-Derived Isolates of Lachnospiraceae Reveals Inter- and Intra-Species Diversity.</title>
        <authorList>
            <person name="Sorbara M.T."/>
            <person name="Littmann E.R."/>
            <person name="Fontana E."/>
            <person name="Moody T.U."/>
            <person name="Kohout C.E."/>
            <person name="Gjonbalaj M."/>
            <person name="Eaton V."/>
            <person name="Seok R."/>
            <person name="Leiner I.M."/>
            <person name="Pamer E.G."/>
        </authorList>
    </citation>
    <scope>NUCLEOTIDE SEQUENCE [LARGE SCALE GENOMIC DNA]</scope>
    <source>
        <strain evidence="3 4">MSK.1.17</strain>
    </source>
</reference>
<dbReference type="GO" id="GO:0006629">
    <property type="term" value="P:lipid metabolic process"/>
    <property type="evidence" value="ECO:0007669"/>
    <property type="project" value="InterPro"/>
</dbReference>
<dbReference type="Gene3D" id="3.20.20.190">
    <property type="entry name" value="Phosphatidylinositol (PI) phosphodiesterase"/>
    <property type="match status" value="1"/>
</dbReference>
<dbReference type="PANTHER" id="PTHR46211">
    <property type="entry name" value="GLYCEROPHOSPHORYL DIESTER PHOSPHODIESTERASE"/>
    <property type="match status" value="1"/>
</dbReference>
<comment type="caution">
    <text evidence="2">The sequence shown here is derived from an EMBL/GenBank/DDBJ whole genome shotgun (WGS) entry which is preliminary data.</text>
</comment>
<protein>
    <submittedName>
        <fullName evidence="2">Glycerophosphodiester phosphodiesterase</fullName>
    </submittedName>
</protein>
<keyword evidence="4" id="KW-1185">Reference proteome</keyword>
<dbReference type="PROSITE" id="PS51704">
    <property type="entry name" value="GP_PDE"/>
    <property type="match status" value="1"/>
</dbReference>
<evidence type="ECO:0000313" key="3">
    <source>
        <dbReference type="EMBL" id="NSJ52428.1"/>
    </source>
</evidence>
<sequence length="247" mass="27569">MKTQVWAHRGASAYAPENTLEAFKLAAGQGADGVELDVQLSRDNELVVAHDETIDRVSNGSGYIKDHTLRELKKLRFNRLFPEYRDAAIPTLREVYELLKPTGLVINVELKTGIVPYEGIEERALCLASEMGMGNRVIYSSFHHPSLVKLKMLDASVKTGLLYSDGWIDAASYGRYTARVDALHPALYHMQDKELIPSARSLGLALHVWTVDDEEYMEALVRQGVEAIITNKPDVCRNVADQLNPFG</sequence>
<feature type="domain" description="GP-PDE" evidence="1">
    <location>
        <begin position="3"/>
        <end position="240"/>
    </location>
</feature>
<dbReference type="CDD" id="cd08563">
    <property type="entry name" value="GDPD_TtGDE_like"/>
    <property type="match status" value="1"/>
</dbReference>
<reference evidence="3" key="2">
    <citation type="submission" date="2020-02" db="EMBL/GenBank/DDBJ databases">
        <authorList>
            <person name="Littmann E."/>
            <person name="Sorbara M."/>
        </authorList>
    </citation>
    <scope>NUCLEOTIDE SEQUENCE</scope>
    <source>
        <strain evidence="3">MSK.1.17</strain>
    </source>
</reference>
<accession>A0AAW5BYA3</accession>
<dbReference type="EMBL" id="JAAITT010000072">
    <property type="protein sequence ID" value="NSJ52428.1"/>
    <property type="molecule type" value="Genomic_DNA"/>
</dbReference>
<evidence type="ECO:0000313" key="2">
    <source>
        <dbReference type="EMBL" id="MCG4746277.1"/>
    </source>
</evidence>
<dbReference type="AlphaFoldDB" id="A0AAW5BYA3"/>